<feature type="region of interest" description="Disordered" evidence="1">
    <location>
        <begin position="121"/>
        <end position="140"/>
    </location>
</feature>
<organism evidence="2 3">
    <name type="scientific">Daphnia magna</name>
    <dbReference type="NCBI Taxonomy" id="35525"/>
    <lineage>
        <taxon>Eukaryota</taxon>
        <taxon>Metazoa</taxon>
        <taxon>Ecdysozoa</taxon>
        <taxon>Arthropoda</taxon>
        <taxon>Crustacea</taxon>
        <taxon>Branchiopoda</taxon>
        <taxon>Diplostraca</taxon>
        <taxon>Cladocera</taxon>
        <taxon>Anomopoda</taxon>
        <taxon>Daphniidae</taxon>
        <taxon>Daphnia</taxon>
    </lineage>
</organism>
<accession>A0ABR0AIB0</accession>
<keyword evidence="3" id="KW-1185">Reference proteome</keyword>
<dbReference type="Proteomes" id="UP001234178">
    <property type="component" value="Unassembled WGS sequence"/>
</dbReference>
<evidence type="ECO:0000313" key="2">
    <source>
        <dbReference type="EMBL" id="KAK4024862.1"/>
    </source>
</evidence>
<evidence type="ECO:0000313" key="3">
    <source>
        <dbReference type="Proteomes" id="UP001234178"/>
    </source>
</evidence>
<evidence type="ECO:0000256" key="1">
    <source>
        <dbReference type="SAM" id="MobiDB-lite"/>
    </source>
</evidence>
<comment type="caution">
    <text evidence="2">The sequence shown here is derived from an EMBL/GenBank/DDBJ whole genome shotgun (WGS) entry which is preliminary data.</text>
</comment>
<gene>
    <name evidence="2" type="ORF">OUZ56_010357</name>
</gene>
<name>A0ABR0AIB0_9CRUS</name>
<proteinExistence type="predicted"/>
<reference evidence="2 3" key="1">
    <citation type="journal article" date="2023" name="Nucleic Acids Res.">
        <title>The hologenome of Daphnia magna reveals possible DNA methylation and microbiome-mediated evolution of the host genome.</title>
        <authorList>
            <person name="Chaturvedi A."/>
            <person name="Li X."/>
            <person name="Dhandapani V."/>
            <person name="Marshall H."/>
            <person name="Kissane S."/>
            <person name="Cuenca-Cambronero M."/>
            <person name="Asole G."/>
            <person name="Calvet F."/>
            <person name="Ruiz-Romero M."/>
            <person name="Marangio P."/>
            <person name="Guigo R."/>
            <person name="Rago D."/>
            <person name="Mirbahai L."/>
            <person name="Eastwood N."/>
            <person name="Colbourne J.K."/>
            <person name="Zhou J."/>
            <person name="Mallon E."/>
            <person name="Orsini L."/>
        </authorList>
    </citation>
    <scope>NUCLEOTIDE SEQUENCE [LARGE SCALE GENOMIC DNA]</scope>
    <source>
        <strain evidence="2">LRV0_1</strain>
    </source>
</reference>
<sequence>MYLYGVESVVVAFRLLIACHFPVLPDLRLLVFHLTCECEIIGLRNRMTHREFCVTPESQSVTSKVSVTKTVKTISTTLQDKFQGCKTSERKTEEIEKPSSPVLSSKAKKIDLNIEFSSVKPVSKNTSREDQWTDPEDDGH</sequence>
<protein>
    <submittedName>
        <fullName evidence="2">Uncharacterized protein</fullName>
    </submittedName>
</protein>
<dbReference type="EMBL" id="JAOYFB010000037">
    <property type="protein sequence ID" value="KAK4024862.1"/>
    <property type="molecule type" value="Genomic_DNA"/>
</dbReference>